<dbReference type="PANTHER" id="PTHR12384:SF2">
    <property type="entry name" value="MATERNAL PROTEIN EXUPERANTIA"/>
    <property type="match status" value="1"/>
</dbReference>
<evidence type="ECO:0000313" key="5">
    <source>
        <dbReference type="EMBL" id="JAG26007.1"/>
    </source>
</evidence>
<feature type="compositionally biased region" description="Basic and acidic residues" evidence="1">
    <location>
        <begin position="315"/>
        <end position="345"/>
    </location>
</feature>
<reference evidence="7" key="3">
    <citation type="journal article" date="2016" name="Gigascience">
        <title>De novo construction of an expanded transcriptome assembly for the western tarnished plant bug, Lygus hesperus.</title>
        <authorList>
            <person name="Tassone E.E."/>
            <person name="Geib S.M."/>
            <person name="Hall B."/>
            <person name="Fabrick J.A."/>
            <person name="Brent C.S."/>
            <person name="Hull J.J."/>
        </authorList>
    </citation>
    <scope>NUCLEOTIDE SEQUENCE</scope>
</reference>
<dbReference type="Pfam" id="PF22123">
    <property type="entry name" value="Exu_RNase_H_like"/>
    <property type="match status" value="1"/>
</dbReference>
<dbReference type="GO" id="GO:0042803">
    <property type="term" value="F:protein homodimerization activity"/>
    <property type="evidence" value="ECO:0007669"/>
    <property type="project" value="InterPro"/>
</dbReference>
<dbReference type="EMBL" id="GBHO01017596">
    <property type="protein sequence ID" value="JAG26008.1"/>
    <property type="molecule type" value="Transcribed_RNA"/>
</dbReference>
<dbReference type="InterPro" id="IPR054362">
    <property type="entry name" value="Exu_RNase_H-like"/>
</dbReference>
<dbReference type="GO" id="GO:0003723">
    <property type="term" value="F:RNA binding"/>
    <property type="evidence" value="ECO:0007669"/>
    <property type="project" value="InterPro"/>
</dbReference>
<organism evidence="6">
    <name type="scientific">Lygus hesperus</name>
    <name type="common">Western plant bug</name>
    <dbReference type="NCBI Taxonomy" id="30085"/>
    <lineage>
        <taxon>Eukaryota</taxon>
        <taxon>Metazoa</taxon>
        <taxon>Ecdysozoa</taxon>
        <taxon>Arthropoda</taxon>
        <taxon>Hexapoda</taxon>
        <taxon>Insecta</taxon>
        <taxon>Pterygota</taxon>
        <taxon>Neoptera</taxon>
        <taxon>Paraneoptera</taxon>
        <taxon>Hemiptera</taxon>
        <taxon>Heteroptera</taxon>
        <taxon>Panheteroptera</taxon>
        <taxon>Cimicomorpha</taxon>
        <taxon>Miridae</taxon>
        <taxon>Mirini</taxon>
        <taxon>Lygus</taxon>
    </lineage>
</organism>
<evidence type="ECO:0000256" key="1">
    <source>
        <dbReference type="SAM" id="MobiDB-lite"/>
    </source>
</evidence>
<feature type="domain" description="Exuperantia RNAse H-like" evidence="2">
    <location>
        <begin position="17"/>
        <end position="172"/>
    </location>
</feature>
<evidence type="ECO:0000313" key="4">
    <source>
        <dbReference type="EMBL" id="JAG26006.1"/>
    </source>
</evidence>
<sequence length="439" mass="49926">MSKDMDSGSKNFKDSLFVSWDVDTTGRRLLDDICNVGAYCNDFSMQQYIMPYKDIMLPMKRRHNLSTISIGVYRVLRDTITGKIVKTKSELFGLLDFIMKLEAQGKDRGIVLMCYERQKLAPYLLIEGLKRYDLLDRFKAVVKGFANCHEFIKVNCAQTMVTYSLKTLAKILLDKEPKKLHDAFERAKLVHEIVVHLSTGESSDPIKDLSLKMTPYIQAFEEVEKELSDYKLMLERQRTLKPIFEHMIKISSERKRAIVLRQYLTDANIDFQSLNLVVTEEQDMKQYLHSKIGGELPEKDLSDLETVVTKHFKHPEKDEVKEKVKPPKRVSRERNNKKSEKGANKKEKRNRTSENGVNDSKNDSPGNEVSAAPTKEQTAEGNSTQPEQSRTDVDAKTNGSASASPTQDSLVAKDESTSTIIDSDEAHKVDNSSVSNVQC</sequence>
<evidence type="ECO:0000259" key="2">
    <source>
        <dbReference type="Pfam" id="PF22123"/>
    </source>
</evidence>
<feature type="compositionally biased region" description="Polar residues" evidence="1">
    <location>
        <begin position="375"/>
        <end position="388"/>
    </location>
</feature>
<dbReference type="EMBL" id="GBHO01017598">
    <property type="protein sequence ID" value="JAG26006.1"/>
    <property type="molecule type" value="Transcribed_RNA"/>
</dbReference>
<protein>
    <submittedName>
        <fullName evidence="6">Maternal protein exuperantia</fullName>
    </submittedName>
</protein>
<reference evidence="6" key="1">
    <citation type="journal article" date="2014" name="PLoS ONE">
        <title>Transcriptome-Based Identification of ABC Transporters in the Western Tarnished Plant Bug Lygus hesperus.</title>
        <authorList>
            <person name="Hull J.J."/>
            <person name="Chaney K."/>
            <person name="Geib S.M."/>
            <person name="Fabrick J.A."/>
            <person name="Brent C.S."/>
            <person name="Walsh D."/>
            <person name="Lavine L.C."/>
        </authorList>
    </citation>
    <scope>NUCLEOTIDE SEQUENCE</scope>
</reference>
<evidence type="ECO:0000313" key="6">
    <source>
        <dbReference type="EMBL" id="JAG26008.1"/>
    </source>
</evidence>
<reference evidence="6" key="2">
    <citation type="submission" date="2014-07" db="EMBL/GenBank/DDBJ databases">
        <authorList>
            <person name="Hull J."/>
        </authorList>
    </citation>
    <scope>NUCLEOTIDE SEQUENCE</scope>
</reference>
<accession>A0A0A9Y4G8</accession>
<evidence type="ECO:0000313" key="3">
    <source>
        <dbReference type="EMBL" id="JAG26004.1"/>
    </source>
</evidence>
<feature type="region of interest" description="Disordered" evidence="1">
    <location>
        <begin position="310"/>
        <end position="439"/>
    </location>
</feature>
<dbReference type="AlphaFoldDB" id="A0A0A9Y4G8"/>
<gene>
    <name evidence="6" type="primary">exu_1</name>
    <name evidence="3" type="synonym">exu_0</name>
    <name evidence="4" type="synonym">exu_3</name>
    <name evidence="5" type="synonym">exu_4</name>
    <name evidence="4" type="ORF">CM83_31101</name>
    <name evidence="5" type="ORF">CM83_31102</name>
    <name evidence="6" type="ORF">CM83_31103</name>
    <name evidence="3" type="ORF">CM83_31104</name>
    <name evidence="7" type="ORF">g.37370</name>
</gene>
<dbReference type="EMBL" id="GBHO01017597">
    <property type="protein sequence ID" value="JAG26007.1"/>
    <property type="molecule type" value="Transcribed_RNA"/>
</dbReference>
<dbReference type="InterPro" id="IPR037998">
    <property type="entry name" value="Exu"/>
</dbReference>
<dbReference type="PANTHER" id="PTHR12384">
    <property type="entry name" value="MATERNAL PROTEIN EXUPERANTIA"/>
    <property type="match status" value="1"/>
</dbReference>
<name>A0A0A9Y4G8_LYGHE</name>
<dbReference type="GO" id="GO:0045450">
    <property type="term" value="P:bicoid mRNA localization"/>
    <property type="evidence" value="ECO:0007669"/>
    <property type="project" value="InterPro"/>
</dbReference>
<proteinExistence type="predicted"/>
<evidence type="ECO:0000313" key="7">
    <source>
        <dbReference type="EMBL" id="JAQ04981.1"/>
    </source>
</evidence>
<feature type="compositionally biased region" description="Polar residues" evidence="1">
    <location>
        <begin position="353"/>
        <end position="367"/>
    </location>
</feature>
<feature type="compositionally biased region" description="Polar residues" evidence="1">
    <location>
        <begin position="397"/>
        <end position="409"/>
    </location>
</feature>
<dbReference type="EMBL" id="GBHO01017600">
    <property type="protein sequence ID" value="JAG26004.1"/>
    <property type="molecule type" value="Transcribed_RNA"/>
</dbReference>
<dbReference type="EMBL" id="GDHC01013648">
    <property type="protein sequence ID" value="JAQ04981.1"/>
    <property type="molecule type" value="Transcribed_RNA"/>
</dbReference>